<dbReference type="Proteomes" id="UP000322899">
    <property type="component" value="Unassembled WGS sequence"/>
</dbReference>
<keyword evidence="4 5" id="KW-0472">Membrane</keyword>
<keyword evidence="15" id="KW-1185">Reference proteome</keyword>
<comment type="subcellular location">
    <subcellularLocation>
        <location evidence="1">Membrane</location>
        <topology evidence="1">Multi-pass membrane protein</topology>
    </subcellularLocation>
</comment>
<feature type="transmembrane region" description="Helical" evidence="7">
    <location>
        <begin position="235"/>
        <end position="255"/>
    </location>
</feature>
<dbReference type="EMBL" id="HBET01015763">
    <property type="protein sequence ID" value="CAD8566223.1"/>
    <property type="molecule type" value="Transcribed_RNA"/>
</dbReference>
<dbReference type="InterPro" id="IPR006634">
    <property type="entry name" value="TLC-dom"/>
</dbReference>
<dbReference type="InterPro" id="IPR050846">
    <property type="entry name" value="TLCD"/>
</dbReference>
<proteinExistence type="predicted"/>
<evidence type="ECO:0000256" key="1">
    <source>
        <dbReference type="ARBA" id="ARBA00004141"/>
    </source>
</evidence>
<dbReference type="OrthoDB" id="10266980at2759"/>
<dbReference type="GO" id="GO:0005783">
    <property type="term" value="C:endoplasmic reticulum"/>
    <property type="evidence" value="ECO:0007669"/>
    <property type="project" value="TreeGrafter"/>
</dbReference>
<dbReference type="SMART" id="SM00724">
    <property type="entry name" value="TLC"/>
    <property type="match status" value="1"/>
</dbReference>
<evidence type="ECO:0000313" key="13">
    <source>
        <dbReference type="EMBL" id="KAA0175499.1"/>
    </source>
</evidence>
<gene>
    <name evidence="9" type="ORF">CROE0942_LOCUS10602</name>
    <name evidence="13" type="ORF">FNF27_02910</name>
    <name evidence="12" type="ORF">FNF28_02313</name>
    <name evidence="10" type="ORF">FNF29_02156</name>
    <name evidence="11" type="ORF">FNF31_03058</name>
</gene>
<feature type="region of interest" description="Disordered" evidence="6">
    <location>
        <begin position="1"/>
        <end position="22"/>
    </location>
</feature>
<evidence type="ECO:0000313" key="11">
    <source>
        <dbReference type="EMBL" id="KAA0163003.1"/>
    </source>
</evidence>
<evidence type="ECO:0000313" key="16">
    <source>
        <dbReference type="Proteomes" id="UP000324907"/>
    </source>
</evidence>
<dbReference type="EMBL" id="VLTN01000009">
    <property type="protein sequence ID" value="KAA0155013.1"/>
    <property type="molecule type" value="Genomic_DNA"/>
</dbReference>
<dbReference type="PANTHER" id="PTHR13439">
    <property type="entry name" value="CT120 PROTEIN"/>
    <property type="match status" value="1"/>
</dbReference>
<evidence type="ECO:0000313" key="12">
    <source>
        <dbReference type="EMBL" id="KAA0169188.1"/>
    </source>
</evidence>
<reference evidence="14 15" key="1">
    <citation type="submission" date="2019-07" db="EMBL/GenBank/DDBJ databases">
        <title>Genomes of Cafeteria roenbergensis.</title>
        <authorList>
            <person name="Fischer M.G."/>
            <person name="Hackl T."/>
            <person name="Roman M."/>
        </authorList>
    </citation>
    <scope>NUCLEOTIDE SEQUENCE [LARGE SCALE GENOMIC DNA]</scope>
    <source>
        <strain evidence="10 15">BVI</strain>
        <strain evidence="11 17">Cflag</strain>
        <strain evidence="13 14">E4-10P</strain>
        <strain evidence="12 16">RCC970-E3</strain>
    </source>
</reference>
<evidence type="ECO:0000256" key="2">
    <source>
        <dbReference type="ARBA" id="ARBA00022692"/>
    </source>
</evidence>
<protein>
    <recommendedName>
        <fullName evidence="8">TLC domain-containing protein</fullName>
    </recommendedName>
</protein>
<dbReference type="Pfam" id="PF03798">
    <property type="entry name" value="TRAM_LAG1_CLN8"/>
    <property type="match status" value="1"/>
</dbReference>
<keyword evidence="3 7" id="KW-1133">Transmembrane helix</keyword>
<sequence>MGGAVMSRPSHRDGLAPGEPIPEREEQDVNAALQTYAVGLLWAFGFEAIHRAVPIVCKNMSWWKGLPDSQAKYEARAYITSLFHHFVAVPFSVWSLWRDAANVNTLDLDYSGIHRKMLSFSVGFFLADTWFARAHLLKSWDYSIHHLFALALTWKAAGLRGGTRFLSHFLVSEITTIFLDMLWFLRKLKAEDSRAFKIIGAIFTALYAVVRVYWLPYMTWSLYADHPRAWKGLGAVAWTTVGVSALQVWWFYRIVAKFAPLLMQLFGRPSKAAAAAAATASSVPMA</sequence>
<dbReference type="Proteomes" id="UP000325113">
    <property type="component" value="Unassembled WGS sequence"/>
</dbReference>
<feature type="transmembrane region" description="Helical" evidence="7">
    <location>
        <begin position="165"/>
        <end position="184"/>
    </location>
</feature>
<dbReference type="PROSITE" id="PS50922">
    <property type="entry name" value="TLC"/>
    <property type="match status" value="1"/>
</dbReference>
<evidence type="ECO:0000256" key="5">
    <source>
        <dbReference type="PROSITE-ProRule" id="PRU00205"/>
    </source>
</evidence>
<evidence type="ECO:0000256" key="3">
    <source>
        <dbReference type="ARBA" id="ARBA00022989"/>
    </source>
</evidence>
<evidence type="ECO:0000313" key="9">
    <source>
        <dbReference type="EMBL" id="CAD8566223.1"/>
    </source>
</evidence>
<evidence type="ECO:0000256" key="6">
    <source>
        <dbReference type="SAM" id="MobiDB-lite"/>
    </source>
</evidence>
<dbReference type="EMBL" id="VLTL01000025">
    <property type="protein sequence ID" value="KAA0169188.1"/>
    <property type="molecule type" value="Genomic_DNA"/>
</dbReference>
<dbReference type="EMBL" id="VLTO01000013">
    <property type="protein sequence ID" value="KAA0175499.1"/>
    <property type="molecule type" value="Genomic_DNA"/>
</dbReference>
<feature type="domain" description="TLC" evidence="8">
    <location>
        <begin position="70"/>
        <end position="263"/>
    </location>
</feature>
<name>A0A5A8DVB0_CAFRO</name>
<evidence type="ECO:0000259" key="8">
    <source>
        <dbReference type="PROSITE" id="PS50922"/>
    </source>
</evidence>
<dbReference type="GO" id="GO:0055088">
    <property type="term" value="P:lipid homeostasis"/>
    <property type="evidence" value="ECO:0007669"/>
    <property type="project" value="TreeGrafter"/>
</dbReference>
<dbReference type="Proteomes" id="UP000323011">
    <property type="component" value="Unassembled WGS sequence"/>
</dbReference>
<dbReference type="EMBL" id="VLTM01000024">
    <property type="protein sequence ID" value="KAA0163003.1"/>
    <property type="molecule type" value="Genomic_DNA"/>
</dbReference>
<dbReference type="AlphaFoldDB" id="A0A5A8DVB0"/>
<reference evidence="9" key="2">
    <citation type="submission" date="2021-01" db="EMBL/GenBank/DDBJ databases">
        <authorList>
            <person name="Corre E."/>
            <person name="Pelletier E."/>
            <person name="Niang G."/>
            <person name="Scheremetjew M."/>
            <person name="Finn R."/>
            <person name="Kale V."/>
            <person name="Holt S."/>
            <person name="Cochrane G."/>
            <person name="Meng A."/>
            <person name="Brown T."/>
            <person name="Cohen L."/>
        </authorList>
    </citation>
    <scope>NUCLEOTIDE SEQUENCE</scope>
    <source>
        <strain evidence="9">E4-10</strain>
    </source>
</reference>
<evidence type="ECO:0000256" key="7">
    <source>
        <dbReference type="SAM" id="Phobius"/>
    </source>
</evidence>
<evidence type="ECO:0000313" key="10">
    <source>
        <dbReference type="EMBL" id="KAA0155013.1"/>
    </source>
</evidence>
<keyword evidence="2 5" id="KW-0812">Transmembrane</keyword>
<evidence type="ECO:0000313" key="14">
    <source>
        <dbReference type="Proteomes" id="UP000322899"/>
    </source>
</evidence>
<dbReference type="PANTHER" id="PTHR13439:SF0">
    <property type="entry name" value="TOPOISOMERASE I DAMAGE AFFECTED PROTEIN 4"/>
    <property type="match status" value="1"/>
</dbReference>
<evidence type="ECO:0000313" key="15">
    <source>
        <dbReference type="Proteomes" id="UP000323011"/>
    </source>
</evidence>
<feature type="transmembrane region" description="Helical" evidence="7">
    <location>
        <begin position="196"/>
        <end position="215"/>
    </location>
</feature>
<evidence type="ECO:0000313" key="17">
    <source>
        <dbReference type="Proteomes" id="UP000325113"/>
    </source>
</evidence>
<evidence type="ECO:0000256" key="4">
    <source>
        <dbReference type="ARBA" id="ARBA00023136"/>
    </source>
</evidence>
<dbReference type="Proteomes" id="UP000324907">
    <property type="component" value="Unassembled WGS sequence"/>
</dbReference>
<dbReference type="GO" id="GO:0016020">
    <property type="term" value="C:membrane"/>
    <property type="evidence" value="ECO:0007669"/>
    <property type="project" value="UniProtKB-SubCell"/>
</dbReference>
<organism evidence="12 16">
    <name type="scientific">Cafeteria roenbergensis</name>
    <name type="common">Marine flagellate</name>
    <dbReference type="NCBI Taxonomy" id="33653"/>
    <lineage>
        <taxon>Eukaryota</taxon>
        <taxon>Sar</taxon>
        <taxon>Stramenopiles</taxon>
        <taxon>Bigyra</taxon>
        <taxon>Opalozoa</taxon>
        <taxon>Bicosoecida</taxon>
        <taxon>Cafeteriaceae</taxon>
        <taxon>Cafeteria</taxon>
    </lineage>
</organism>
<accession>A0A5A8DVB0</accession>